<reference evidence="5 6" key="1">
    <citation type="journal article" date="2019" name="Emerg. Microbes Infect.">
        <title>Comprehensive subspecies identification of 175 nontuberculous mycobacteria species based on 7547 genomic profiles.</title>
        <authorList>
            <person name="Matsumoto Y."/>
            <person name="Kinjo T."/>
            <person name="Motooka D."/>
            <person name="Nabeya D."/>
            <person name="Jung N."/>
            <person name="Uechi K."/>
            <person name="Horii T."/>
            <person name="Iida T."/>
            <person name="Fujita J."/>
            <person name="Nakamura S."/>
        </authorList>
    </citation>
    <scope>NUCLEOTIDE SEQUENCE [LARGE SCALE GENOMIC DNA]</scope>
    <source>
        <strain evidence="5 6">JCM 6376</strain>
    </source>
</reference>
<accession>A0AAD1HP61</accession>
<dbReference type="Pfam" id="PF02470">
    <property type="entry name" value="MlaD"/>
    <property type="match status" value="1"/>
</dbReference>
<dbReference type="InterPro" id="IPR052336">
    <property type="entry name" value="MlaD_Phospholipid_Transporter"/>
</dbReference>
<evidence type="ECO:0000259" key="3">
    <source>
        <dbReference type="Pfam" id="PF02470"/>
    </source>
</evidence>
<keyword evidence="2" id="KW-0812">Transmembrane</keyword>
<keyword evidence="2" id="KW-1133">Transmembrane helix</keyword>
<keyword evidence="6" id="KW-1185">Reference proteome</keyword>
<keyword evidence="2" id="KW-0472">Membrane</keyword>
<name>A0AAD1HP61_9MYCO</name>
<dbReference type="NCBIfam" id="TIGR00996">
    <property type="entry name" value="Mtu_fam_mce"/>
    <property type="match status" value="1"/>
</dbReference>
<protein>
    <submittedName>
        <fullName evidence="5">Mammalian cell entry protein</fullName>
    </submittedName>
</protein>
<dbReference type="KEGG" id="maic:MAIC_31520"/>
<dbReference type="Proteomes" id="UP000467327">
    <property type="component" value="Chromosome"/>
</dbReference>
<dbReference type="AlphaFoldDB" id="A0AAD1HP61"/>
<dbReference type="PANTHER" id="PTHR33371">
    <property type="entry name" value="INTERMEMBRANE PHOSPHOLIPID TRANSPORT SYSTEM BINDING PROTEIN MLAD-RELATED"/>
    <property type="match status" value="1"/>
</dbReference>
<dbReference type="InterPro" id="IPR024516">
    <property type="entry name" value="Mce_C"/>
</dbReference>
<sequence length="365" mass="38415">MMLKYRGAALIRAGFIGVSVAILVTLVGLAPQTLWSWATQVRYQAVFPEAGGLVAGNDVVVSGIKVGTVSSVALLRGDALVTFTVDGSVHLGSQTTAHIKTGTVLGARIVTLVPAGAGTQKPSDPIPVSRTSSPYVLTDVIGDLTANASGLDTATLNQSLETLSDTVDSMAPQLGPTLAGLTRLCQSMNSRNDTLRDLLHSASDLAGVLSERREQVNALILNGADLITVLAQRRQAIAELLANTSSVSRQLSALVHDNEAKLAPTLTKLNSVTEVLQKNSDNIAKALPGLAKYEITMGEAVSSGFYYQAYTANVVPAAFLQPFFDYAFGFRRGTDAGQPPDNAGPRAEFPFPYNGIPPQPQEGPR</sequence>
<dbReference type="PANTHER" id="PTHR33371:SF18">
    <property type="entry name" value="MCE-FAMILY PROTEIN MCE3C"/>
    <property type="match status" value="1"/>
</dbReference>
<feature type="region of interest" description="Disordered" evidence="1">
    <location>
        <begin position="335"/>
        <end position="365"/>
    </location>
</feature>
<feature type="domain" description="Mammalian cell entry C-terminal" evidence="4">
    <location>
        <begin position="122"/>
        <end position="302"/>
    </location>
</feature>
<evidence type="ECO:0000256" key="2">
    <source>
        <dbReference type="SAM" id="Phobius"/>
    </source>
</evidence>
<feature type="domain" description="Mce/MlaD" evidence="3">
    <location>
        <begin position="41"/>
        <end position="114"/>
    </location>
</feature>
<dbReference type="EMBL" id="AP022561">
    <property type="protein sequence ID" value="BBX08349.1"/>
    <property type="molecule type" value="Genomic_DNA"/>
</dbReference>
<evidence type="ECO:0000256" key="1">
    <source>
        <dbReference type="SAM" id="MobiDB-lite"/>
    </source>
</evidence>
<evidence type="ECO:0000313" key="6">
    <source>
        <dbReference type="Proteomes" id="UP000467327"/>
    </source>
</evidence>
<evidence type="ECO:0000313" key="5">
    <source>
        <dbReference type="EMBL" id="BBX08349.1"/>
    </source>
</evidence>
<dbReference type="InterPro" id="IPR003399">
    <property type="entry name" value="Mce/MlaD"/>
</dbReference>
<dbReference type="GO" id="GO:0005576">
    <property type="term" value="C:extracellular region"/>
    <property type="evidence" value="ECO:0007669"/>
    <property type="project" value="TreeGrafter"/>
</dbReference>
<evidence type="ECO:0000259" key="4">
    <source>
        <dbReference type="Pfam" id="PF11887"/>
    </source>
</evidence>
<feature type="transmembrane region" description="Helical" evidence="2">
    <location>
        <begin position="9"/>
        <end position="30"/>
    </location>
</feature>
<feature type="compositionally biased region" description="Pro residues" evidence="1">
    <location>
        <begin position="355"/>
        <end position="365"/>
    </location>
</feature>
<dbReference type="InterPro" id="IPR005693">
    <property type="entry name" value="Mce"/>
</dbReference>
<gene>
    <name evidence="5" type="ORF">MAIC_31520</name>
</gene>
<organism evidence="5 6">
    <name type="scientific">Mycolicibacterium aichiense</name>
    <dbReference type="NCBI Taxonomy" id="1799"/>
    <lineage>
        <taxon>Bacteria</taxon>
        <taxon>Bacillati</taxon>
        <taxon>Actinomycetota</taxon>
        <taxon>Actinomycetes</taxon>
        <taxon>Mycobacteriales</taxon>
        <taxon>Mycobacteriaceae</taxon>
        <taxon>Mycolicibacterium</taxon>
    </lineage>
</organism>
<dbReference type="Pfam" id="PF11887">
    <property type="entry name" value="Mce4_CUP1"/>
    <property type="match status" value="1"/>
</dbReference>
<proteinExistence type="predicted"/>
<dbReference type="PRINTS" id="PR01782">
    <property type="entry name" value="MCEVIRFACTOR"/>
</dbReference>